<protein>
    <submittedName>
        <fullName evidence="2">Uncharacterized protein</fullName>
    </submittedName>
</protein>
<reference evidence="2 3" key="1">
    <citation type="submission" date="2018-10" db="EMBL/GenBank/DDBJ databases">
        <authorList>
            <person name="Ekblom R."/>
            <person name="Jareborg N."/>
        </authorList>
    </citation>
    <scope>NUCLEOTIDE SEQUENCE [LARGE SCALE GENOMIC DNA]</scope>
    <source>
        <tissue evidence="2">Muscle</tissue>
    </source>
</reference>
<dbReference type="AlphaFoldDB" id="A0A9X9PVD3"/>
<comment type="caution">
    <text evidence="2">The sequence shown here is derived from an EMBL/GenBank/DDBJ whole genome shotgun (WGS) entry which is preliminary data.</text>
</comment>
<accession>A0A9X9PVD3</accession>
<evidence type="ECO:0000256" key="1">
    <source>
        <dbReference type="SAM" id="MobiDB-lite"/>
    </source>
</evidence>
<dbReference type="EMBL" id="CYRY02003459">
    <property type="protein sequence ID" value="VCW68072.1"/>
    <property type="molecule type" value="Genomic_DNA"/>
</dbReference>
<proteinExistence type="predicted"/>
<keyword evidence="3" id="KW-1185">Reference proteome</keyword>
<evidence type="ECO:0000313" key="3">
    <source>
        <dbReference type="Proteomes" id="UP000269945"/>
    </source>
</evidence>
<name>A0A9X9PVD3_GULGU</name>
<feature type="region of interest" description="Disordered" evidence="1">
    <location>
        <begin position="37"/>
        <end position="71"/>
    </location>
</feature>
<dbReference type="Proteomes" id="UP000269945">
    <property type="component" value="Unassembled WGS sequence"/>
</dbReference>
<organism evidence="2 3">
    <name type="scientific">Gulo gulo</name>
    <name type="common">Wolverine</name>
    <name type="synonym">Gluton</name>
    <dbReference type="NCBI Taxonomy" id="48420"/>
    <lineage>
        <taxon>Eukaryota</taxon>
        <taxon>Metazoa</taxon>
        <taxon>Chordata</taxon>
        <taxon>Craniata</taxon>
        <taxon>Vertebrata</taxon>
        <taxon>Euteleostomi</taxon>
        <taxon>Mammalia</taxon>
        <taxon>Eutheria</taxon>
        <taxon>Laurasiatheria</taxon>
        <taxon>Carnivora</taxon>
        <taxon>Caniformia</taxon>
        <taxon>Musteloidea</taxon>
        <taxon>Mustelidae</taxon>
        <taxon>Guloninae</taxon>
        <taxon>Gulo</taxon>
    </lineage>
</organism>
<evidence type="ECO:0000313" key="2">
    <source>
        <dbReference type="EMBL" id="VCW68072.1"/>
    </source>
</evidence>
<sequence>MPRGTNRGHLCLIFFPSRMSRMLRRQLQEVPSPKFCQTGYSGAAPQGKDYPTMKAAESPPSPVSRCMEMAR</sequence>
<gene>
    <name evidence="2" type="ORF">BN2614_LOCUS2</name>
</gene>